<dbReference type="EMBL" id="CAJFCJ010000017">
    <property type="protein sequence ID" value="CAD5122464.1"/>
    <property type="molecule type" value="Genomic_DNA"/>
</dbReference>
<sequence>MNRNRGIRRSIVRGGKDDKIVLIFGDINTGKTCLEDEFRPEDDLSNTTSLLHQGNNYLNRLNYGEKKIIFKSANCNHCKDIAGEQQYDVILLCFSVDEPDSVESIESGWSPELRQHFCPGKPVVVVGTKIDLRHNEITKRELERRGKYPVNTFAGKACASRLHAEAYAECSTKTGEGLDDLLRIVTNIAEKADKERRKRRFYDCLRTWCACFRCCFRDNKYKLQTD</sequence>
<organism evidence="3 4">
    <name type="scientific">Dimorphilus gyrociliatus</name>
    <dbReference type="NCBI Taxonomy" id="2664684"/>
    <lineage>
        <taxon>Eukaryota</taxon>
        <taxon>Metazoa</taxon>
        <taxon>Spiralia</taxon>
        <taxon>Lophotrochozoa</taxon>
        <taxon>Annelida</taxon>
        <taxon>Polychaeta</taxon>
        <taxon>Polychaeta incertae sedis</taxon>
        <taxon>Dinophilidae</taxon>
        <taxon>Dimorphilus</taxon>
    </lineage>
</organism>
<evidence type="ECO:0000256" key="1">
    <source>
        <dbReference type="ARBA" id="ARBA00022741"/>
    </source>
</evidence>
<dbReference type="SMART" id="SM00175">
    <property type="entry name" value="RAB"/>
    <property type="match status" value="1"/>
</dbReference>
<dbReference type="OrthoDB" id="25896at2759"/>
<gene>
    <name evidence="3" type="ORF">DGYR_LOCUS10275</name>
</gene>
<dbReference type="Gene3D" id="3.40.50.300">
    <property type="entry name" value="P-loop containing nucleotide triphosphate hydrolases"/>
    <property type="match status" value="1"/>
</dbReference>
<dbReference type="Pfam" id="PF00071">
    <property type="entry name" value="Ras"/>
    <property type="match status" value="1"/>
</dbReference>
<dbReference type="PANTHER" id="PTHR24072">
    <property type="entry name" value="RHO FAMILY GTPASE"/>
    <property type="match status" value="1"/>
</dbReference>
<dbReference type="SMART" id="SM00174">
    <property type="entry name" value="RHO"/>
    <property type="match status" value="1"/>
</dbReference>
<keyword evidence="2" id="KW-0342">GTP-binding</keyword>
<dbReference type="GO" id="GO:0007264">
    <property type="term" value="P:small GTPase-mediated signal transduction"/>
    <property type="evidence" value="ECO:0007669"/>
    <property type="project" value="InterPro"/>
</dbReference>
<dbReference type="InterPro" id="IPR027417">
    <property type="entry name" value="P-loop_NTPase"/>
</dbReference>
<dbReference type="SUPFAM" id="SSF52540">
    <property type="entry name" value="P-loop containing nucleoside triphosphate hydrolases"/>
    <property type="match status" value="1"/>
</dbReference>
<dbReference type="PRINTS" id="PR00449">
    <property type="entry name" value="RASTRNSFRMNG"/>
</dbReference>
<keyword evidence="4" id="KW-1185">Reference proteome</keyword>
<dbReference type="InterPro" id="IPR003578">
    <property type="entry name" value="Small_GTPase_Rho"/>
</dbReference>
<name>A0A7I8W1Q5_9ANNE</name>
<evidence type="ECO:0000313" key="4">
    <source>
        <dbReference type="Proteomes" id="UP000549394"/>
    </source>
</evidence>
<proteinExistence type="predicted"/>
<dbReference type="PROSITE" id="PS51420">
    <property type="entry name" value="RHO"/>
    <property type="match status" value="1"/>
</dbReference>
<comment type="caution">
    <text evidence="3">The sequence shown here is derived from an EMBL/GenBank/DDBJ whole genome shotgun (WGS) entry which is preliminary data.</text>
</comment>
<evidence type="ECO:0000313" key="3">
    <source>
        <dbReference type="EMBL" id="CAD5122464.1"/>
    </source>
</evidence>
<keyword evidence="1" id="KW-0547">Nucleotide-binding</keyword>
<evidence type="ECO:0000256" key="2">
    <source>
        <dbReference type="ARBA" id="ARBA00023134"/>
    </source>
</evidence>
<reference evidence="3 4" key="1">
    <citation type="submission" date="2020-08" db="EMBL/GenBank/DDBJ databases">
        <authorList>
            <person name="Hejnol A."/>
        </authorList>
    </citation>
    <scope>NUCLEOTIDE SEQUENCE [LARGE SCALE GENOMIC DNA]</scope>
</reference>
<dbReference type="Proteomes" id="UP000549394">
    <property type="component" value="Unassembled WGS sequence"/>
</dbReference>
<accession>A0A7I8W1Q5</accession>
<dbReference type="InterPro" id="IPR001806">
    <property type="entry name" value="Small_GTPase"/>
</dbReference>
<protein>
    <submittedName>
        <fullName evidence="3">DgyrCDS10887</fullName>
    </submittedName>
</protein>
<dbReference type="GO" id="GO:0005525">
    <property type="term" value="F:GTP binding"/>
    <property type="evidence" value="ECO:0007669"/>
    <property type="project" value="UniProtKB-KW"/>
</dbReference>
<dbReference type="GO" id="GO:0003924">
    <property type="term" value="F:GTPase activity"/>
    <property type="evidence" value="ECO:0007669"/>
    <property type="project" value="InterPro"/>
</dbReference>
<dbReference type="AlphaFoldDB" id="A0A7I8W1Q5"/>